<dbReference type="Gene3D" id="3.40.630.30">
    <property type="match status" value="1"/>
</dbReference>
<dbReference type="Pfam" id="PF13302">
    <property type="entry name" value="Acetyltransf_3"/>
    <property type="match status" value="1"/>
</dbReference>
<proteinExistence type="predicted"/>
<dbReference type="InterPro" id="IPR016181">
    <property type="entry name" value="Acyl_CoA_acyltransferase"/>
</dbReference>
<dbReference type="InterPro" id="IPR000182">
    <property type="entry name" value="GNAT_dom"/>
</dbReference>
<dbReference type="PANTHER" id="PTHR43328">
    <property type="entry name" value="ACETYLTRANSFERASE-RELATED"/>
    <property type="match status" value="1"/>
</dbReference>
<evidence type="ECO:0000313" key="2">
    <source>
        <dbReference type="EMBL" id="KDR85590.1"/>
    </source>
</evidence>
<name>A0A067TQV8_GALM3</name>
<feature type="domain" description="N-acetyltransferase" evidence="1">
    <location>
        <begin position="28"/>
        <end position="220"/>
    </location>
</feature>
<dbReference type="GO" id="GO:0016747">
    <property type="term" value="F:acyltransferase activity, transferring groups other than amino-acyl groups"/>
    <property type="evidence" value="ECO:0007669"/>
    <property type="project" value="InterPro"/>
</dbReference>
<dbReference type="AlphaFoldDB" id="A0A067TQV8"/>
<dbReference type="Proteomes" id="UP000027222">
    <property type="component" value="Unassembled WGS sequence"/>
</dbReference>
<dbReference type="EMBL" id="KL142367">
    <property type="protein sequence ID" value="KDR85590.1"/>
    <property type="molecule type" value="Genomic_DNA"/>
</dbReference>
<dbReference type="PANTHER" id="PTHR43328:SF1">
    <property type="entry name" value="N-ACETYLTRANSFERASE DOMAIN-CONTAINING PROTEIN"/>
    <property type="match status" value="1"/>
</dbReference>
<dbReference type="HOGENOM" id="CLU_073647_1_0_1"/>
<evidence type="ECO:0000259" key="1">
    <source>
        <dbReference type="Pfam" id="PF13302"/>
    </source>
</evidence>
<accession>A0A067TQV8</accession>
<dbReference type="STRING" id="685588.A0A067TQV8"/>
<dbReference type="OrthoDB" id="630895at2759"/>
<evidence type="ECO:0000313" key="3">
    <source>
        <dbReference type="Proteomes" id="UP000027222"/>
    </source>
</evidence>
<gene>
    <name evidence="2" type="ORF">GALMADRAFT_372482</name>
</gene>
<keyword evidence="3" id="KW-1185">Reference proteome</keyword>
<organism evidence="2 3">
    <name type="scientific">Galerina marginata (strain CBS 339.88)</name>
    <dbReference type="NCBI Taxonomy" id="685588"/>
    <lineage>
        <taxon>Eukaryota</taxon>
        <taxon>Fungi</taxon>
        <taxon>Dikarya</taxon>
        <taxon>Basidiomycota</taxon>
        <taxon>Agaricomycotina</taxon>
        <taxon>Agaricomycetes</taxon>
        <taxon>Agaricomycetidae</taxon>
        <taxon>Agaricales</taxon>
        <taxon>Agaricineae</taxon>
        <taxon>Strophariaceae</taxon>
        <taxon>Galerina</taxon>
    </lineage>
</organism>
<dbReference type="SUPFAM" id="SSF55729">
    <property type="entry name" value="Acyl-CoA N-acyltransferases (Nat)"/>
    <property type="match status" value="1"/>
</dbReference>
<protein>
    <recommendedName>
        <fullName evidence="1">N-acetyltransferase domain-containing protein</fullName>
    </recommendedName>
</protein>
<reference evidence="3" key="1">
    <citation type="journal article" date="2014" name="Proc. Natl. Acad. Sci. U.S.A.">
        <title>Extensive sampling of basidiomycete genomes demonstrates inadequacy of the white-rot/brown-rot paradigm for wood decay fungi.</title>
        <authorList>
            <person name="Riley R."/>
            <person name="Salamov A.A."/>
            <person name="Brown D.W."/>
            <person name="Nagy L.G."/>
            <person name="Floudas D."/>
            <person name="Held B.W."/>
            <person name="Levasseur A."/>
            <person name="Lombard V."/>
            <person name="Morin E."/>
            <person name="Otillar R."/>
            <person name="Lindquist E.A."/>
            <person name="Sun H."/>
            <person name="LaButti K.M."/>
            <person name="Schmutz J."/>
            <person name="Jabbour D."/>
            <person name="Luo H."/>
            <person name="Baker S.E."/>
            <person name="Pisabarro A.G."/>
            <person name="Walton J.D."/>
            <person name="Blanchette R.A."/>
            <person name="Henrissat B."/>
            <person name="Martin F."/>
            <person name="Cullen D."/>
            <person name="Hibbett D.S."/>
            <person name="Grigoriev I.V."/>
        </authorList>
    </citation>
    <scope>NUCLEOTIDE SEQUENCE [LARGE SCALE GENOMIC DNA]</scope>
    <source>
        <strain evidence="3">CBS 339.88</strain>
    </source>
</reference>
<sequence length="250" mass="28766">MTPNQLYPLEINPQTQEPFLRLRKHKNIVITPMRQEDAPNFVPVFNDPRVYEWLMRTPFPYTLNAAEDGEDWIRENKPGHEAVLKELNEAQGSDTLKIVDRAPISYIREVQEDGTDIFLGNLSIGRCMHAELMDTDSIDWEHKAEKDAANKKLGVGDPSIVWSFGDYLIPSHHGKGIMTDAIDTLLHEWAIPRMNVRHVLTGAFIGNHGSVKVFEKNGFVMLRNIEEHSVIRDKMRGMHVLEWRFKEGEV</sequence>